<dbReference type="EMBL" id="BMRP01000002">
    <property type="protein sequence ID" value="GGU48251.1"/>
    <property type="molecule type" value="Genomic_DNA"/>
</dbReference>
<dbReference type="Gene3D" id="1.25.40.10">
    <property type="entry name" value="Tetratricopeptide repeat domain"/>
    <property type="match status" value="1"/>
</dbReference>
<feature type="domain" description="HTH cro/C1-type" evidence="2">
    <location>
        <begin position="91"/>
        <end position="112"/>
    </location>
</feature>
<keyword evidence="4" id="KW-1185">Reference proteome</keyword>
<protein>
    <recommendedName>
        <fullName evidence="2">HTH cro/C1-type domain-containing protein</fullName>
    </recommendedName>
</protein>
<dbReference type="InterPro" id="IPR001387">
    <property type="entry name" value="Cro/C1-type_HTH"/>
</dbReference>
<dbReference type="Proteomes" id="UP000654471">
    <property type="component" value="Unassembled WGS sequence"/>
</dbReference>
<evidence type="ECO:0000313" key="4">
    <source>
        <dbReference type="Proteomes" id="UP000654471"/>
    </source>
</evidence>
<feature type="compositionally biased region" description="Pro residues" evidence="1">
    <location>
        <begin position="132"/>
        <end position="150"/>
    </location>
</feature>
<feature type="region of interest" description="Disordered" evidence="1">
    <location>
        <begin position="462"/>
        <end position="481"/>
    </location>
</feature>
<gene>
    <name evidence="3" type="ORF">GCM10010211_10570</name>
</gene>
<comment type="caution">
    <text evidence="3">The sequence shown here is derived from an EMBL/GenBank/DDBJ whole genome shotgun (WGS) entry which is preliminary data.</text>
</comment>
<evidence type="ECO:0000259" key="2">
    <source>
        <dbReference type="PROSITE" id="PS50943"/>
    </source>
</evidence>
<reference evidence="4" key="1">
    <citation type="journal article" date="2019" name="Int. J. Syst. Evol. Microbiol.">
        <title>The Global Catalogue of Microorganisms (GCM) 10K type strain sequencing project: providing services to taxonomists for standard genome sequencing and annotation.</title>
        <authorList>
            <consortium name="The Broad Institute Genomics Platform"/>
            <consortium name="The Broad Institute Genome Sequencing Center for Infectious Disease"/>
            <person name="Wu L."/>
            <person name="Ma J."/>
        </authorList>
    </citation>
    <scope>NUCLEOTIDE SEQUENCE [LARGE SCALE GENOMIC DNA]</scope>
    <source>
        <strain evidence="4">JCM 3399</strain>
    </source>
</reference>
<organism evidence="3 4">
    <name type="scientific">Streptomyces albospinus</name>
    <dbReference type="NCBI Taxonomy" id="285515"/>
    <lineage>
        <taxon>Bacteria</taxon>
        <taxon>Bacillati</taxon>
        <taxon>Actinomycetota</taxon>
        <taxon>Actinomycetes</taxon>
        <taxon>Kitasatosporales</taxon>
        <taxon>Streptomycetaceae</taxon>
        <taxon>Streptomyces</taxon>
    </lineage>
</organism>
<dbReference type="InterPro" id="IPR010982">
    <property type="entry name" value="Lambda_DNA-bd_dom_sf"/>
</dbReference>
<evidence type="ECO:0000256" key="1">
    <source>
        <dbReference type="SAM" id="MobiDB-lite"/>
    </source>
</evidence>
<dbReference type="PROSITE" id="PS50943">
    <property type="entry name" value="HTH_CROC1"/>
    <property type="match status" value="1"/>
</dbReference>
<dbReference type="InterPro" id="IPR011990">
    <property type="entry name" value="TPR-like_helical_dom_sf"/>
</dbReference>
<dbReference type="CDD" id="cd00093">
    <property type="entry name" value="HTH_XRE"/>
    <property type="match status" value="1"/>
</dbReference>
<dbReference type="Gene3D" id="1.10.260.40">
    <property type="entry name" value="lambda repressor-like DNA-binding domains"/>
    <property type="match status" value="1"/>
</dbReference>
<feature type="region of interest" description="Disordered" evidence="1">
    <location>
        <begin position="128"/>
        <end position="151"/>
    </location>
</feature>
<proteinExistence type="predicted"/>
<evidence type="ECO:0000313" key="3">
    <source>
        <dbReference type="EMBL" id="GGU48251.1"/>
    </source>
</evidence>
<name>A0ABQ2UTZ1_9ACTN</name>
<sequence length="521" mass="56407">MAPNPTGAKRARDQLRQEMTAAGCGLAQISMEMRTRFRMRPREAWRQAHGLTLQAAADRISELGAARRGAEVAADASLVAKWEKWPALSGRKPSLHVLVVLAELYGCDVADLLDDEDRKALPPADLQLLEHQPPPAPVRPAPAPQTPTPEPEGIDLVETASGESAAWAMWAESTNVGDVALEQLLAETRALAAAYLSSAEPPLAVFAKARVMRNRIFALLEGHQHPRQTTELYVLAGYLCGLLAWISSDMGEPHRADTQGRTAWLCAELADHDGLRAWTLSTRMKVALWDGRTQEAITLARRGSAYRSQGTVGVLLALQEADAWARLGAPDNAQAALARADEARSAQHGSDDIGGLFACDDFRRINYATGVQLRTGRAATALDAAAGALTIPARRAYGTEAQMRITLACAHMALGHPEGALEALEPVLALAPEQRLAPLSGRLRTDRTARVSWARTCPASRCRSPSSRSRRRSGVSARASSLPWSGCRCTLPTRGRELEYRFANSWTTWRRSSCFGTALPG</sequence>
<accession>A0ABQ2UTZ1</accession>